<dbReference type="PANTHER" id="PTHR12815:SF32">
    <property type="entry name" value="OUTER ENVELOPE PROTEIN 80, CHLOROPLASTIC"/>
    <property type="match status" value="1"/>
</dbReference>
<feature type="non-terminal residue" evidence="6">
    <location>
        <position position="139"/>
    </location>
</feature>
<name>A0A392NP17_9FABA</name>
<protein>
    <submittedName>
        <fullName evidence="6">Outer envelope protein 80 chloroplastic-like</fullName>
    </submittedName>
</protein>
<feature type="region of interest" description="Disordered" evidence="4">
    <location>
        <begin position="1"/>
        <end position="22"/>
    </location>
</feature>
<evidence type="ECO:0000256" key="3">
    <source>
        <dbReference type="ARBA" id="ARBA00024013"/>
    </source>
</evidence>
<comment type="caution">
    <text evidence="6">The sequence shown here is derived from an EMBL/GenBank/DDBJ whole genome shotgun (WGS) entry which is preliminary data.</text>
</comment>
<evidence type="ECO:0000256" key="4">
    <source>
        <dbReference type="SAM" id="MobiDB-lite"/>
    </source>
</evidence>
<keyword evidence="6" id="KW-0261">Viral envelope protein</keyword>
<dbReference type="GO" id="GO:0009658">
    <property type="term" value="P:chloroplast organization"/>
    <property type="evidence" value="ECO:0007669"/>
    <property type="project" value="TreeGrafter"/>
</dbReference>
<proteinExistence type="predicted"/>
<evidence type="ECO:0000256" key="1">
    <source>
        <dbReference type="ARBA" id="ARBA00022805"/>
    </source>
</evidence>
<dbReference type="InterPro" id="IPR039910">
    <property type="entry name" value="D15-like"/>
</dbReference>
<evidence type="ECO:0000259" key="5">
    <source>
        <dbReference type="Pfam" id="PF01103"/>
    </source>
</evidence>
<keyword evidence="6" id="KW-0946">Virion</keyword>
<reference evidence="6 7" key="1">
    <citation type="journal article" date="2018" name="Front. Plant Sci.">
        <title>Red Clover (Trifolium pratense) and Zigzag Clover (T. medium) - A Picture of Genomic Similarities and Differences.</title>
        <authorList>
            <person name="Dluhosova J."/>
            <person name="Istvanek J."/>
            <person name="Nedelnik J."/>
            <person name="Repkova J."/>
        </authorList>
    </citation>
    <scope>NUCLEOTIDE SEQUENCE [LARGE SCALE GENOMIC DNA]</scope>
    <source>
        <strain evidence="7">cv. 10/8</strain>
        <tissue evidence="6">Leaf</tissue>
    </source>
</reference>
<keyword evidence="2" id="KW-0472">Membrane</keyword>
<evidence type="ECO:0000256" key="2">
    <source>
        <dbReference type="ARBA" id="ARBA00023136"/>
    </source>
</evidence>
<accession>A0A392NP17</accession>
<evidence type="ECO:0000313" key="6">
    <source>
        <dbReference type="EMBL" id="MCI01563.1"/>
    </source>
</evidence>
<comment type="subcellular location">
    <subcellularLocation>
        <location evidence="3">Plastid</location>
        <location evidence="3">Chloroplast outer membrane</location>
    </subcellularLocation>
</comment>
<dbReference type="PANTHER" id="PTHR12815">
    <property type="entry name" value="SORTING AND ASSEMBLY MACHINERY SAMM50 PROTEIN FAMILY MEMBER"/>
    <property type="match status" value="1"/>
</dbReference>
<dbReference type="GO" id="GO:0009793">
    <property type="term" value="P:embryo development ending in seed dormancy"/>
    <property type="evidence" value="ECO:0007669"/>
    <property type="project" value="TreeGrafter"/>
</dbReference>
<keyword evidence="1" id="KW-0934">Plastid</keyword>
<dbReference type="AlphaFoldDB" id="A0A392NP17"/>
<feature type="domain" description="Bacterial surface antigen (D15)" evidence="5">
    <location>
        <begin position="13"/>
        <end position="135"/>
    </location>
</feature>
<organism evidence="6 7">
    <name type="scientific">Trifolium medium</name>
    <dbReference type="NCBI Taxonomy" id="97028"/>
    <lineage>
        <taxon>Eukaryota</taxon>
        <taxon>Viridiplantae</taxon>
        <taxon>Streptophyta</taxon>
        <taxon>Embryophyta</taxon>
        <taxon>Tracheophyta</taxon>
        <taxon>Spermatophyta</taxon>
        <taxon>Magnoliopsida</taxon>
        <taxon>eudicotyledons</taxon>
        <taxon>Gunneridae</taxon>
        <taxon>Pentapetalae</taxon>
        <taxon>rosids</taxon>
        <taxon>fabids</taxon>
        <taxon>Fabales</taxon>
        <taxon>Fabaceae</taxon>
        <taxon>Papilionoideae</taxon>
        <taxon>50 kb inversion clade</taxon>
        <taxon>NPAAA clade</taxon>
        <taxon>Hologalegina</taxon>
        <taxon>IRL clade</taxon>
        <taxon>Trifolieae</taxon>
        <taxon>Trifolium</taxon>
    </lineage>
</organism>
<sequence>MIQNSRTPGTIVHGNPDGNSSLTIGRTTGGIELSRPIRPKWSGTAGLIFQRAGVSDNNGVLIIRDRYNSPLTARLYSNGNTHDDTLLAKIETVYTGSGEHGSSMFVLNVEQGLPLLLDWLSFTRVNARARKGVQIGPTR</sequence>
<keyword evidence="1" id="KW-1002">Plastid outer membrane</keyword>
<keyword evidence="7" id="KW-1185">Reference proteome</keyword>
<dbReference type="Proteomes" id="UP000265520">
    <property type="component" value="Unassembled WGS sequence"/>
</dbReference>
<dbReference type="Pfam" id="PF01103">
    <property type="entry name" value="Omp85"/>
    <property type="match status" value="1"/>
</dbReference>
<dbReference type="GO" id="GO:0009707">
    <property type="term" value="C:chloroplast outer membrane"/>
    <property type="evidence" value="ECO:0007669"/>
    <property type="project" value="UniProtKB-SubCell"/>
</dbReference>
<dbReference type="InterPro" id="IPR000184">
    <property type="entry name" value="Bac_surfAg_D15"/>
</dbReference>
<evidence type="ECO:0000313" key="7">
    <source>
        <dbReference type="Proteomes" id="UP000265520"/>
    </source>
</evidence>
<dbReference type="EMBL" id="LXQA010046473">
    <property type="protein sequence ID" value="MCI01563.1"/>
    <property type="molecule type" value="Genomic_DNA"/>
</dbReference>